<organism evidence="1">
    <name type="scientific">marine metagenome</name>
    <dbReference type="NCBI Taxonomy" id="408172"/>
    <lineage>
        <taxon>unclassified sequences</taxon>
        <taxon>metagenomes</taxon>
        <taxon>ecological metagenomes</taxon>
    </lineage>
</organism>
<reference evidence="1" key="1">
    <citation type="submission" date="2018-05" db="EMBL/GenBank/DDBJ databases">
        <authorList>
            <person name="Lanie J.A."/>
            <person name="Ng W.-L."/>
            <person name="Kazmierczak K.M."/>
            <person name="Andrzejewski T.M."/>
            <person name="Davidsen T.M."/>
            <person name="Wayne K.J."/>
            <person name="Tettelin H."/>
            <person name="Glass J.I."/>
            <person name="Rusch D."/>
            <person name="Podicherti R."/>
            <person name="Tsui H.-C.T."/>
            <person name="Winkler M.E."/>
        </authorList>
    </citation>
    <scope>NUCLEOTIDE SEQUENCE</scope>
</reference>
<name>A0A381RI31_9ZZZZ</name>
<dbReference type="AlphaFoldDB" id="A0A381RI31"/>
<sequence>VNAWLAAINPVTKRLVAERTSYSSQLIPVTPYVTVSCIEAFLRYPEAVATITAAMSPEEIGAAARRPGCQVDSVFLWGLANFFLIGRNVMAMVDPTLDSVERTHTVLDFWARASRAYRGGRHLHAAEVGNRLDVFHPDMVSHLAAGAGWVDDERRDRIRRANATIINHLFLLYFDTRVGHADTGPYRLDDGRTLIVRDFYRLGESDFAWSGVAANVPHRNLTAALVLGPEVDVTITDYGTTISTPENYLDHLTGFGLFRTDGVVPGGLPVPLSDRDLEATAVAAKAAQRQHYRDIVAMGRDERIACGSYVYFTFLRPFAEMAGVADDIDWTCPRDTPADLYPLVTADMDPPERDPDADIYPAFA</sequence>
<proteinExistence type="predicted"/>
<feature type="non-terminal residue" evidence="1">
    <location>
        <position position="1"/>
    </location>
</feature>
<evidence type="ECO:0000313" key="1">
    <source>
        <dbReference type="EMBL" id="SUZ91440.1"/>
    </source>
</evidence>
<dbReference type="EMBL" id="UINC01001975">
    <property type="protein sequence ID" value="SUZ91440.1"/>
    <property type="molecule type" value="Genomic_DNA"/>
</dbReference>
<protein>
    <submittedName>
        <fullName evidence="1">Uncharacterized protein</fullName>
    </submittedName>
</protein>
<accession>A0A381RI31</accession>
<gene>
    <name evidence="1" type="ORF">METZ01_LOCUS44294</name>
</gene>